<keyword evidence="5 6" id="KW-0472">Membrane</keyword>
<keyword evidence="4 6" id="KW-1133">Transmembrane helix</keyword>
<evidence type="ECO:0000256" key="6">
    <source>
        <dbReference type="RuleBase" id="RU366058"/>
    </source>
</evidence>
<evidence type="ECO:0000313" key="9">
    <source>
        <dbReference type="Proteomes" id="UP000178176"/>
    </source>
</evidence>
<dbReference type="PANTHER" id="PTHR12677">
    <property type="entry name" value="GOLGI APPARATUS MEMBRANE PROTEIN TVP38-RELATED"/>
    <property type="match status" value="1"/>
</dbReference>
<dbReference type="EMBL" id="MEXH01000033">
    <property type="protein sequence ID" value="OGC91617.1"/>
    <property type="molecule type" value="Genomic_DNA"/>
</dbReference>
<feature type="transmembrane region" description="Helical" evidence="6">
    <location>
        <begin position="82"/>
        <end position="99"/>
    </location>
</feature>
<dbReference type="InterPro" id="IPR015414">
    <property type="entry name" value="TMEM64"/>
</dbReference>
<feature type="transmembrane region" description="Helical" evidence="6">
    <location>
        <begin position="186"/>
        <end position="207"/>
    </location>
</feature>
<protein>
    <recommendedName>
        <fullName evidence="6">TVP38/TMEM64 family membrane protein</fullName>
    </recommendedName>
</protein>
<reference evidence="8 9" key="1">
    <citation type="journal article" date="2016" name="Nat. Commun.">
        <title>Thousands of microbial genomes shed light on interconnected biogeochemical processes in an aquifer system.</title>
        <authorList>
            <person name="Anantharaman K."/>
            <person name="Brown C.T."/>
            <person name="Hug L.A."/>
            <person name="Sharon I."/>
            <person name="Castelle C.J."/>
            <person name="Probst A.J."/>
            <person name="Thomas B.C."/>
            <person name="Singh A."/>
            <person name="Wilkins M.J."/>
            <person name="Karaoz U."/>
            <person name="Brodie E.L."/>
            <person name="Williams K.H."/>
            <person name="Hubbard S.S."/>
            <person name="Banfield J.F."/>
        </authorList>
    </citation>
    <scope>NUCLEOTIDE SEQUENCE [LARGE SCALE GENOMIC DNA]</scope>
</reference>
<dbReference type="AlphaFoldDB" id="A0A1F4YCB4"/>
<evidence type="ECO:0000256" key="2">
    <source>
        <dbReference type="ARBA" id="ARBA00022475"/>
    </source>
</evidence>
<comment type="subcellular location">
    <subcellularLocation>
        <location evidence="1 6">Cell membrane</location>
        <topology evidence="1 6">Multi-pass membrane protein</topology>
    </subcellularLocation>
</comment>
<gene>
    <name evidence="8" type="ORF">A2876_03585</name>
</gene>
<dbReference type="InterPro" id="IPR032816">
    <property type="entry name" value="VTT_dom"/>
</dbReference>
<feature type="domain" description="VTT" evidence="7">
    <location>
        <begin position="68"/>
        <end position="179"/>
    </location>
</feature>
<dbReference type="GO" id="GO:0005886">
    <property type="term" value="C:plasma membrane"/>
    <property type="evidence" value="ECO:0007669"/>
    <property type="project" value="UniProtKB-SubCell"/>
</dbReference>
<dbReference type="Proteomes" id="UP000178176">
    <property type="component" value="Unassembled WGS sequence"/>
</dbReference>
<name>A0A1F4YCB4_9BACT</name>
<keyword evidence="2 6" id="KW-1003">Cell membrane</keyword>
<evidence type="ECO:0000256" key="3">
    <source>
        <dbReference type="ARBA" id="ARBA00022692"/>
    </source>
</evidence>
<feature type="transmembrane region" description="Helical" evidence="6">
    <location>
        <begin position="47"/>
        <end position="70"/>
    </location>
</feature>
<accession>A0A1F4YCB4</accession>
<evidence type="ECO:0000256" key="5">
    <source>
        <dbReference type="ARBA" id="ARBA00023136"/>
    </source>
</evidence>
<dbReference type="PANTHER" id="PTHR12677:SF59">
    <property type="entry name" value="GOLGI APPARATUS MEMBRANE PROTEIN TVP38-RELATED"/>
    <property type="match status" value="1"/>
</dbReference>
<proteinExistence type="inferred from homology"/>
<evidence type="ECO:0000256" key="4">
    <source>
        <dbReference type="ARBA" id="ARBA00022989"/>
    </source>
</evidence>
<keyword evidence="3 6" id="KW-0812">Transmembrane</keyword>
<feature type="transmembrane region" description="Helical" evidence="6">
    <location>
        <begin position="144"/>
        <end position="166"/>
    </location>
</feature>
<evidence type="ECO:0000259" key="7">
    <source>
        <dbReference type="Pfam" id="PF09335"/>
    </source>
</evidence>
<feature type="transmembrane region" description="Helical" evidence="6">
    <location>
        <begin position="6"/>
        <end position="26"/>
    </location>
</feature>
<organism evidence="8 9">
    <name type="scientific">Candidatus Amesbacteria bacterium RIFCSPHIGHO2_01_FULL_48_32b</name>
    <dbReference type="NCBI Taxonomy" id="1797253"/>
    <lineage>
        <taxon>Bacteria</taxon>
        <taxon>Candidatus Amesiibacteriota</taxon>
    </lineage>
</organism>
<sequence length="220" mass="25132">MKSFGYTKAVLVTIGILLISALLFFLQKLVGLETLRETILKSGPLGPLVFIFFMFLSHVLAPIQGAPFYFLSFAIYGKWTLIYTHIAYLLSSVVNFWIARKFGRNIVIKLVGRASMQKIDHISVHEGVKALLIMRFFQGWINDFISYAAGLTAMKFSTYYIISFLAPLPWTILTFLFFDQVPQETAFFWALALGGTFFIIPPIYYFLHHKFSKGKISHTT</sequence>
<evidence type="ECO:0000313" key="8">
    <source>
        <dbReference type="EMBL" id="OGC91617.1"/>
    </source>
</evidence>
<dbReference type="Pfam" id="PF09335">
    <property type="entry name" value="VTT_dom"/>
    <property type="match status" value="1"/>
</dbReference>
<comment type="caution">
    <text evidence="8">The sequence shown here is derived from an EMBL/GenBank/DDBJ whole genome shotgun (WGS) entry which is preliminary data.</text>
</comment>
<comment type="similarity">
    <text evidence="6">Belongs to the TVP38/TMEM64 family.</text>
</comment>
<evidence type="ECO:0000256" key="1">
    <source>
        <dbReference type="ARBA" id="ARBA00004651"/>
    </source>
</evidence>